<organism evidence="3">
    <name type="scientific">marine sediment metagenome</name>
    <dbReference type="NCBI Taxonomy" id="412755"/>
    <lineage>
        <taxon>unclassified sequences</taxon>
        <taxon>metagenomes</taxon>
        <taxon>ecological metagenomes</taxon>
    </lineage>
</organism>
<protein>
    <recommendedName>
        <fullName evidence="2">HTH cro/C1-type domain-containing protein</fullName>
    </recommendedName>
</protein>
<comment type="caution">
    <text evidence="3">The sequence shown here is derived from an EMBL/GenBank/DDBJ whole genome shotgun (WGS) entry which is preliminary data.</text>
</comment>
<evidence type="ECO:0000313" key="3">
    <source>
        <dbReference type="EMBL" id="KKK75185.1"/>
    </source>
</evidence>
<dbReference type="NCBIfam" id="TIGR02607">
    <property type="entry name" value="antidote_HigA"/>
    <property type="match status" value="1"/>
</dbReference>
<dbReference type="EMBL" id="LAZR01055976">
    <property type="protein sequence ID" value="KKK75185.1"/>
    <property type="molecule type" value="Genomic_DNA"/>
</dbReference>
<reference evidence="3" key="1">
    <citation type="journal article" date="2015" name="Nature">
        <title>Complex archaea that bridge the gap between prokaryotes and eukaryotes.</title>
        <authorList>
            <person name="Spang A."/>
            <person name="Saw J.H."/>
            <person name="Jorgensen S.L."/>
            <person name="Zaremba-Niedzwiedzka K."/>
            <person name="Martijn J."/>
            <person name="Lind A.E."/>
            <person name="van Eijk R."/>
            <person name="Schleper C."/>
            <person name="Guy L."/>
            <person name="Ettema T.J."/>
        </authorList>
    </citation>
    <scope>NUCLEOTIDE SEQUENCE</scope>
</reference>
<dbReference type="PROSITE" id="PS50943">
    <property type="entry name" value="HTH_CROC1"/>
    <property type="match status" value="1"/>
</dbReference>
<dbReference type="CDD" id="cd00093">
    <property type="entry name" value="HTH_XRE"/>
    <property type="match status" value="1"/>
</dbReference>
<dbReference type="AlphaFoldDB" id="A0A0F8YN65"/>
<dbReference type="PANTHER" id="PTHR36924">
    <property type="entry name" value="ANTITOXIN HIGA-1"/>
    <property type="match status" value="1"/>
</dbReference>
<keyword evidence="1" id="KW-0238">DNA-binding</keyword>
<dbReference type="SMART" id="SM00530">
    <property type="entry name" value="HTH_XRE"/>
    <property type="match status" value="1"/>
</dbReference>
<proteinExistence type="predicted"/>
<name>A0A0F8YN65_9ZZZZ</name>
<accession>A0A0F8YN65</accession>
<dbReference type="InterPro" id="IPR001387">
    <property type="entry name" value="Cro/C1-type_HTH"/>
</dbReference>
<dbReference type="InterPro" id="IPR010982">
    <property type="entry name" value="Lambda_DNA-bd_dom_sf"/>
</dbReference>
<dbReference type="Pfam" id="PF01381">
    <property type="entry name" value="HTH_3"/>
    <property type="match status" value="1"/>
</dbReference>
<gene>
    <name evidence="3" type="ORF">LCGC14_2876260</name>
</gene>
<evidence type="ECO:0000259" key="2">
    <source>
        <dbReference type="PROSITE" id="PS50943"/>
    </source>
</evidence>
<evidence type="ECO:0000256" key="1">
    <source>
        <dbReference type="ARBA" id="ARBA00023125"/>
    </source>
</evidence>
<dbReference type="SUPFAM" id="SSF47413">
    <property type="entry name" value="lambda repressor-like DNA-binding domains"/>
    <property type="match status" value="1"/>
</dbReference>
<feature type="domain" description="HTH cro/C1-type" evidence="2">
    <location>
        <begin position="2"/>
        <end position="48"/>
    </location>
</feature>
<dbReference type="InterPro" id="IPR013430">
    <property type="entry name" value="Toxin_antidote_HigA"/>
</dbReference>
<dbReference type="Gene3D" id="1.10.260.40">
    <property type="entry name" value="lambda repressor-like DNA-binding domains"/>
    <property type="match status" value="1"/>
</dbReference>
<dbReference type="PANTHER" id="PTHR36924:SF1">
    <property type="entry name" value="ANTITOXIN HIGA-1"/>
    <property type="match status" value="1"/>
</dbReference>
<dbReference type="GO" id="GO:0003677">
    <property type="term" value="F:DNA binding"/>
    <property type="evidence" value="ECO:0007669"/>
    <property type="project" value="UniProtKB-KW"/>
</dbReference>
<sequence>MGLTQVELAKRLKTTFRTVNEILNEKRGVSPDMALRLARFFGTSEELWLNLQDRYDLYKAGRANWKVIKGIKPLEKLDIAAG</sequence>